<feature type="region of interest" description="Disordered" evidence="1">
    <location>
        <begin position="167"/>
        <end position="247"/>
    </location>
</feature>
<dbReference type="GO" id="GO:0035091">
    <property type="term" value="F:phosphatidylinositol binding"/>
    <property type="evidence" value="ECO:0007669"/>
    <property type="project" value="InterPro"/>
</dbReference>
<dbReference type="Gene3D" id="3.30.1520.10">
    <property type="entry name" value="Phox-like domain"/>
    <property type="match status" value="1"/>
</dbReference>
<protein>
    <recommendedName>
        <fullName evidence="2">PX domain-containing protein</fullName>
    </recommendedName>
</protein>
<evidence type="ECO:0000313" key="3">
    <source>
        <dbReference type="EMBL" id="ORX48597.1"/>
    </source>
</evidence>
<dbReference type="EMBL" id="MCGT01000029">
    <property type="protein sequence ID" value="ORX48597.1"/>
    <property type="molecule type" value="Genomic_DNA"/>
</dbReference>
<reference evidence="3 4" key="1">
    <citation type="submission" date="2016-07" db="EMBL/GenBank/DDBJ databases">
        <title>Pervasive Adenine N6-methylation of Active Genes in Fungi.</title>
        <authorList>
            <consortium name="DOE Joint Genome Institute"/>
            <person name="Mondo S.J."/>
            <person name="Dannebaum R.O."/>
            <person name="Kuo R.C."/>
            <person name="Labutti K."/>
            <person name="Haridas S."/>
            <person name="Kuo A."/>
            <person name="Salamov A."/>
            <person name="Ahrendt S.R."/>
            <person name="Lipzen A."/>
            <person name="Sullivan W."/>
            <person name="Andreopoulos W.B."/>
            <person name="Clum A."/>
            <person name="Lindquist E."/>
            <person name="Daum C."/>
            <person name="Ramamoorthy G.K."/>
            <person name="Gryganskyi A."/>
            <person name="Culley D."/>
            <person name="Magnuson J.K."/>
            <person name="James T.Y."/>
            <person name="O'Malley M.A."/>
            <person name="Stajich J.E."/>
            <person name="Spatafora J.W."/>
            <person name="Visel A."/>
            <person name="Grigoriev I.V."/>
        </authorList>
    </citation>
    <scope>NUCLEOTIDE SEQUENCE [LARGE SCALE GENOMIC DNA]</scope>
    <source>
        <strain evidence="3 4">NRRL 3301</strain>
    </source>
</reference>
<evidence type="ECO:0000313" key="4">
    <source>
        <dbReference type="Proteomes" id="UP000242146"/>
    </source>
</evidence>
<dbReference type="AlphaFoldDB" id="A0A1X2G9U3"/>
<organism evidence="3 4">
    <name type="scientific">Hesseltinella vesiculosa</name>
    <dbReference type="NCBI Taxonomy" id="101127"/>
    <lineage>
        <taxon>Eukaryota</taxon>
        <taxon>Fungi</taxon>
        <taxon>Fungi incertae sedis</taxon>
        <taxon>Mucoromycota</taxon>
        <taxon>Mucoromycotina</taxon>
        <taxon>Mucoromycetes</taxon>
        <taxon>Mucorales</taxon>
        <taxon>Cunninghamellaceae</taxon>
        <taxon>Hesseltinella</taxon>
    </lineage>
</organism>
<dbReference type="Proteomes" id="UP000242146">
    <property type="component" value="Unassembled WGS sequence"/>
</dbReference>
<name>A0A1X2G9U3_9FUNG</name>
<dbReference type="PROSITE" id="PS50195">
    <property type="entry name" value="PX"/>
    <property type="match status" value="1"/>
</dbReference>
<proteinExistence type="predicted"/>
<feature type="compositionally biased region" description="Polar residues" evidence="1">
    <location>
        <begin position="167"/>
        <end position="177"/>
    </location>
</feature>
<gene>
    <name evidence="3" type="ORF">DM01DRAFT_1118284</name>
</gene>
<dbReference type="Pfam" id="PF00787">
    <property type="entry name" value="PX"/>
    <property type="match status" value="1"/>
</dbReference>
<feature type="compositionally biased region" description="Low complexity" evidence="1">
    <location>
        <begin position="221"/>
        <end position="247"/>
    </location>
</feature>
<dbReference type="InterPro" id="IPR036871">
    <property type="entry name" value="PX_dom_sf"/>
</dbReference>
<keyword evidence="4" id="KW-1185">Reference proteome</keyword>
<dbReference type="SUPFAM" id="SSF64268">
    <property type="entry name" value="PX domain"/>
    <property type="match status" value="1"/>
</dbReference>
<evidence type="ECO:0000256" key="1">
    <source>
        <dbReference type="SAM" id="MobiDB-lite"/>
    </source>
</evidence>
<accession>A0A1X2G9U3</accession>
<feature type="compositionally biased region" description="Low complexity" evidence="1">
    <location>
        <begin position="191"/>
        <end position="210"/>
    </location>
</feature>
<feature type="domain" description="PX" evidence="2">
    <location>
        <begin position="1"/>
        <end position="156"/>
    </location>
</feature>
<evidence type="ECO:0000259" key="2">
    <source>
        <dbReference type="PROSITE" id="PS50195"/>
    </source>
</evidence>
<dbReference type="OrthoDB" id="2279956at2759"/>
<dbReference type="InterPro" id="IPR001683">
    <property type="entry name" value="PX_dom"/>
</dbReference>
<comment type="caution">
    <text evidence="3">The sequence shown here is derived from an EMBL/GenBank/DDBJ whole genome shotgun (WGS) entry which is preliminary data.</text>
</comment>
<sequence length="421" mass="47136">MHNAQVFICSASVYSFEIQGKETWYQIQIIPRVEPCYTIARRYMDFMHLCTDLSKQFPQLVHKPSLNLFRSRTNKISPDEPEYQQSTGMIHRTSLPTLTKLTTSATPWRLTSSNHALRLKRQKKLDVYVYKLFLMPHQVHQCPVVLSFFNYQPPVYLYKTLPPSPSASSISTLQGNQPLPHPASVHEDDPPSLTCSSTCSSTTATTTSPTLDRRGTYVAGSSQAEPSLSPSSSSSTIAAQTAPPPSASCSSLATKYMSVSLYLGPQSYVTVTLPRDTMLLAELKHQLNHKLAEHQLDALPSPSVLAYHHIAITSREGALKTLTLNSRQPWIDCDNVMALASSHHITFFSSCTPIPPPNNSPVPDAQSHQKCIARQWKYRKDHWPDDTKEQVLLIASNKDLQAALQGRWRRLDHVTLSCLAW</sequence>